<keyword evidence="5" id="KW-0378">Hydrolase</keyword>
<dbReference type="SUPFAM" id="SSF50685">
    <property type="entry name" value="Barwin-like endoglucanases"/>
    <property type="match status" value="1"/>
</dbReference>
<keyword evidence="9" id="KW-0624">Polysaccharide degradation</keyword>
<accession>A0A6A6UW72</accession>
<keyword evidence="14" id="KW-1185">Reference proteome</keyword>
<keyword evidence="6" id="KW-0136">Cellulose degradation</keyword>
<dbReference type="GO" id="GO:0030245">
    <property type="term" value="P:cellulose catabolic process"/>
    <property type="evidence" value="ECO:0007669"/>
    <property type="project" value="UniProtKB-KW"/>
</dbReference>
<organism evidence="13 14">
    <name type="scientific">Sporormia fimetaria CBS 119925</name>
    <dbReference type="NCBI Taxonomy" id="1340428"/>
    <lineage>
        <taxon>Eukaryota</taxon>
        <taxon>Fungi</taxon>
        <taxon>Dikarya</taxon>
        <taxon>Ascomycota</taxon>
        <taxon>Pezizomycotina</taxon>
        <taxon>Dothideomycetes</taxon>
        <taxon>Pleosporomycetidae</taxon>
        <taxon>Pleosporales</taxon>
        <taxon>Sporormiaceae</taxon>
        <taxon>Sporormia</taxon>
    </lineage>
</organism>
<dbReference type="GO" id="GO:0005576">
    <property type="term" value="C:extracellular region"/>
    <property type="evidence" value="ECO:0007669"/>
    <property type="project" value="InterPro"/>
</dbReference>
<dbReference type="AlphaFoldDB" id="A0A6A6UW72"/>
<evidence type="ECO:0000259" key="12">
    <source>
        <dbReference type="PROSITE" id="PS51164"/>
    </source>
</evidence>
<feature type="chain" id="PRO_5025485989" description="cellulase" evidence="11">
    <location>
        <begin position="23"/>
        <end position="452"/>
    </location>
</feature>
<keyword evidence="8" id="KW-0326">Glycosidase</keyword>
<dbReference type="Gene3D" id="2.40.40.10">
    <property type="entry name" value="RlpA-like domain"/>
    <property type="match status" value="1"/>
</dbReference>
<proteinExistence type="inferred from homology"/>
<keyword evidence="7" id="KW-0119">Carbohydrate metabolism</keyword>
<evidence type="ECO:0000256" key="1">
    <source>
        <dbReference type="ARBA" id="ARBA00000966"/>
    </source>
</evidence>
<dbReference type="InterPro" id="IPR000334">
    <property type="entry name" value="Glyco_hydro_45"/>
</dbReference>
<evidence type="ECO:0000256" key="7">
    <source>
        <dbReference type="ARBA" id="ARBA00023277"/>
    </source>
</evidence>
<feature type="domain" description="CBM1" evidence="12">
    <location>
        <begin position="254"/>
        <end position="290"/>
    </location>
</feature>
<name>A0A6A6UW72_9PLEO</name>
<dbReference type="PROSITE" id="PS51164">
    <property type="entry name" value="CBM1_2"/>
    <property type="match status" value="1"/>
</dbReference>
<evidence type="ECO:0000256" key="5">
    <source>
        <dbReference type="ARBA" id="ARBA00022801"/>
    </source>
</evidence>
<sequence length="452" mass="48113">MGIKNLSVAFLVASPLYSLTSAAGSAVQGTGSTTRGWSCCKNSCSWSGKAPVNNPVISCDNVDNFLLNPARRDGCESGGGSFACSDLSPWAVSNDLAYGYAGVNLAASNETAWCCACYQLTFTSGPVSGKKMIVQVTNTGSDLGNDQFDLVIPGGGQGNAQGCTKQFGRDDVWGSTYGGVTHRDECSNLPDPHKPGCYWRFDWFRNADNPSVQWEKVTCPEELSLNSNCRRNDDPVGGNTPTPTTSKALPIASGTVQQGGQCGGRRYSGPTVCVSGTVCTFVSEDTYYCLPDPASTRSTPTTTSQTAVPTIGEPWDQCGGRGFTGPTRCRNSVCVRMDECKQPTALLDDANISRVLPMPAPVEFCVADIQNNDLCTAGQSKQWRRPAGLVHSRSPHPTWTTEPYASARYSDIVTAAVAAGRDPDCSAMGAVCRVDLPRSSKVCRGTDVYLRR</sequence>
<keyword evidence="4 11" id="KW-0732">Signal</keyword>
<dbReference type="Pfam" id="PF02015">
    <property type="entry name" value="Glyco_hydro_45"/>
    <property type="match status" value="1"/>
</dbReference>
<dbReference type="InterPro" id="IPR035971">
    <property type="entry name" value="CBD_sf"/>
</dbReference>
<evidence type="ECO:0000313" key="14">
    <source>
        <dbReference type="Proteomes" id="UP000799440"/>
    </source>
</evidence>
<evidence type="ECO:0000313" key="13">
    <source>
        <dbReference type="EMBL" id="KAF2742093.1"/>
    </source>
</evidence>
<evidence type="ECO:0000256" key="11">
    <source>
        <dbReference type="SAM" id="SignalP"/>
    </source>
</evidence>
<dbReference type="SMART" id="SM00236">
    <property type="entry name" value="fCBD"/>
    <property type="match status" value="2"/>
</dbReference>
<feature type="region of interest" description="Disordered" evidence="10">
    <location>
        <begin position="229"/>
        <end position="263"/>
    </location>
</feature>
<evidence type="ECO:0000256" key="4">
    <source>
        <dbReference type="ARBA" id="ARBA00022729"/>
    </source>
</evidence>
<evidence type="ECO:0000256" key="9">
    <source>
        <dbReference type="ARBA" id="ARBA00023326"/>
    </source>
</evidence>
<evidence type="ECO:0000256" key="10">
    <source>
        <dbReference type="SAM" id="MobiDB-lite"/>
    </source>
</evidence>
<dbReference type="GO" id="GO:0008810">
    <property type="term" value="F:cellulase activity"/>
    <property type="evidence" value="ECO:0007669"/>
    <property type="project" value="UniProtKB-EC"/>
</dbReference>
<dbReference type="EMBL" id="MU006615">
    <property type="protein sequence ID" value="KAF2742093.1"/>
    <property type="molecule type" value="Genomic_DNA"/>
</dbReference>
<protein>
    <recommendedName>
        <fullName evidence="3">cellulase</fullName>
        <ecNumber evidence="3">3.2.1.4</ecNumber>
    </recommendedName>
</protein>
<dbReference type="GO" id="GO:0030248">
    <property type="term" value="F:cellulose binding"/>
    <property type="evidence" value="ECO:0007669"/>
    <property type="project" value="InterPro"/>
</dbReference>
<dbReference type="PANTHER" id="PTHR39730:SF1">
    <property type="entry name" value="ENDOGLUCANASE 1"/>
    <property type="match status" value="1"/>
</dbReference>
<gene>
    <name evidence="13" type="ORF">M011DRAFT_413236</name>
</gene>
<evidence type="ECO:0000256" key="2">
    <source>
        <dbReference type="ARBA" id="ARBA00007793"/>
    </source>
</evidence>
<dbReference type="PANTHER" id="PTHR39730">
    <property type="entry name" value="ENDOGLUCANASE 1"/>
    <property type="match status" value="1"/>
</dbReference>
<reference evidence="13" key="1">
    <citation type="journal article" date="2020" name="Stud. Mycol.">
        <title>101 Dothideomycetes genomes: a test case for predicting lifestyles and emergence of pathogens.</title>
        <authorList>
            <person name="Haridas S."/>
            <person name="Albert R."/>
            <person name="Binder M."/>
            <person name="Bloem J."/>
            <person name="Labutti K."/>
            <person name="Salamov A."/>
            <person name="Andreopoulos B."/>
            <person name="Baker S."/>
            <person name="Barry K."/>
            <person name="Bills G."/>
            <person name="Bluhm B."/>
            <person name="Cannon C."/>
            <person name="Castanera R."/>
            <person name="Culley D."/>
            <person name="Daum C."/>
            <person name="Ezra D."/>
            <person name="Gonzalez J."/>
            <person name="Henrissat B."/>
            <person name="Kuo A."/>
            <person name="Liang C."/>
            <person name="Lipzen A."/>
            <person name="Lutzoni F."/>
            <person name="Magnuson J."/>
            <person name="Mondo S."/>
            <person name="Nolan M."/>
            <person name="Ohm R."/>
            <person name="Pangilinan J."/>
            <person name="Park H.-J."/>
            <person name="Ramirez L."/>
            <person name="Alfaro M."/>
            <person name="Sun H."/>
            <person name="Tritt A."/>
            <person name="Yoshinaga Y."/>
            <person name="Zwiers L.-H."/>
            <person name="Turgeon B."/>
            <person name="Goodwin S."/>
            <person name="Spatafora J."/>
            <person name="Crous P."/>
            <person name="Grigoriev I."/>
        </authorList>
    </citation>
    <scope>NUCLEOTIDE SEQUENCE</scope>
    <source>
        <strain evidence="13">CBS 119925</strain>
    </source>
</reference>
<comment type="catalytic activity">
    <reaction evidence="1">
        <text>Endohydrolysis of (1-&gt;4)-beta-D-glucosidic linkages in cellulose, lichenin and cereal beta-D-glucans.</text>
        <dbReference type="EC" id="3.2.1.4"/>
    </reaction>
</comment>
<evidence type="ECO:0000256" key="8">
    <source>
        <dbReference type="ARBA" id="ARBA00023295"/>
    </source>
</evidence>
<dbReference type="InterPro" id="IPR000254">
    <property type="entry name" value="CBD"/>
</dbReference>
<dbReference type="InterPro" id="IPR052288">
    <property type="entry name" value="GH45_Enzymes"/>
</dbReference>
<evidence type="ECO:0000256" key="3">
    <source>
        <dbReference type="ARBA" id="ARBA00012601"/>
    </source>
</evidence>
<feature type="signal peptide" evidence="11">
    <location>
        <begin position="1"/>
        <end position="22"/>
    </location>
</feature>
<dbReference type="EC" id="3.2.1.4" evidence="3"/>
<dbReference type="InterPro" id="IPR036908">
    <property type="entry name" value="RlpA-like_sf"/>
</dbReference>
<dbReference type="Pfam" id="PF00734">
    <property type="entry name" value="CBM_1"/>
    <property type="match status" value="2"/>
</dbReference>
<dbReference type="OrthoDB" id="10035502at2759"/>
<evidence type="ECO:0000256" key="6">
    <source>
        <dbReference type="ARBA" id="ARBA00023001"/>
    </source>
</evidence>
<dbReference type="Proteomes" id="UP000799440">
    <property type="component" value="Unassembled WGS sequence"/>
</dbReference>
<dbReference type="SUPFAM" id="SSF57180">
    <property type="entry name" value="Cellulose-binding domain"/>
    <property type="match status" value="2"/>
</dbReference>
<comment type="similarity">
    <text evidence="2">Belongs to the glycosyl hydrolase 45 (cellulase K) family.</text>
</comment>